<dbReference type="Proteomes" id="UP000251853">
    <property type="component" value="Unassembled WGS sequence"/>
</dbReference>
<dbReference type="SUPFAM" id="SSF53756">
    <property type="entry name" value="UDP-Glycosyltransferase/glycogen phosphorylase"/>
    <property type="match status" value="1"/>
</dbReference>
<evidence type="ECO:0000313" key="2">
    <source>
        <dbReference type="EMBL" id="SQB14094.1"/>
    </source>
</evidence>
<keyword evidence="1" id="KW-0812">Transmembrane</keyword>
<feature type="transmembrane region" description="Helical" evidence="1">
    <location>
        <begin position="12"/>
        <end position="32"/>
    </location>
</feature>
<dbReference type="EMBL" id="UAVW01000014">
    <property type="protein sequence ID" value="SQB14094.1"/>
    <property type="molecule type" value="Genomic_DNA"/>
</dbReference>
<evidence type="ECO:0000313" key="3">
    <source>
        <dbReference type="Proteomes" id="UP000251853"/>
    </source>
</evidence>
<reference evidence="2 3" key="1">
    <citation type="submission" date="2018-06" db="EMBL/GenBank/DDBJ databases">
        <authorList>
            <consortium name="Pathogen Informatics"/>
            <person name="Doyle S."/>
        </authorList>
    </citation>
    <scope>NUCLEOTIDE SEQUENCE [LARGE SCALE GENOMIC DNA]</scope>
    <source>
        <strain evidence="2 3">NCTC11224</strain>
    </source>
</reference>
<keyword evidence="1" id="KW-0472">Membrane</keyword>
<dbReference type="GO" id="GO:0016740">
    <property type="term" value="F:transferase activity"/>
    <property type="evidence" value="ECO:0007669"/>
    <property type="project" value="UniProtKB-KW"/>
</dbReference>
<keyword evidence="2" id="KW-0808">Transferase</keyword>
<organism evidence="2 3">
    <name type="scientific">Enterocloster clostridioformis</name>
    <dbReference type="NCBI Taxonomy" id="1531"/>
    <lineage>
        <taxon>Bacteria</taxon>
        <taxon>Bacillati</taxon>
        <taxon>Bacillota</taxon>
        <taxon>Clostridia</taxon>
        <taxon>Lachnospirales</taxon>
        <taxon>Lachnospiraceae</taxon>
        <taxon>Enterocloster</taxon>
    </lineage>
</organism>
<accession>A0A2X2UCJ1</accession>
<dbReference type="RefSeq" id="WP_112482326.1">
    <property type="nucleotide sequence ID" value="NZ_JAIWZC010000001.1"/>
</dbReference>
<dbReference type="AlphaFoldDB" id="A0A2X2UCJ1"/>
<protein>
    <submittedName>
        <fullName evidence="2">ADP-heptose:LPS heptosyltransferase</fullName>
    </submittedName>
</protein>
<keyword evidence="1" id="KW-1133">Transmembrane helix</keyword>
<sequence>MLNLLKKTIVVIIRNLYISLIRVPISIFYIIYNFRNKYTHYVVVCNHIGDTLLSLGYLKAYKEKNNIKHMTFVTTKGMEPLTECYKQTLDYVMIIRGKGLRLILDSGKTNFGIHVLKKIKNITIINPENAFVDEFFLYPARFPMLSLKDCIRYGELGLKENVAFDVPTYKVADISEVLGNMKVKKGCTIILAPYASVTNQISFSFFDRLAQLFLNKGFQVMTNITDINQPIAEGSLPLLCNIGDVAMVAEYCGYVIGLRSGLLDLLCYAECKLIALYPSDNLYTNFFRLAALEDVSADVIEYRLKNENDDLTYIVNYVEQGRGI</sequence>
<evidence type="ECO:0000256" key="1">
    <source>
        <dbReference type="SAM" id="Phobius"/>
    </source>
</evidence>
<name>A0A2X2UCJ1_9FIRM</name>
<keyword evidence="3" id="KW-1185">Reference proteome</keyword>
<proteinExistence type="predicted"/>
<gene>
    <name evidence="2" type="ORF">NCTC11224_03125</name>
</gene>